<gene>
    <name evidence="2" type="ORF">BT63DRAFT_439285</name>
</gene>
<evidence type="ECO:0000313" key="3">
    <source>
        <dbReference type="Proteomes" id="UP000799302"/>
    </source>
</evidence>
<evidence type="ECO:0000313" key="2">
    <source>
        <dbReference type="EMBL" id="KAF2670200.1"/>
    </source>
</evidence>
<evidence type="ECO:0000256" key="1">
    <source>
        <dbReference type="SAM" id="SignalP"/>
    </source>
</evidence>
<name>A0A6A6UEH2_9PEZI</name>
<reference evidence="2" key="1">
    <citation type="journal article" date="2020" name="Stud. Mycol.">
        <title>101 Dothideomycetes genomes: a test case for predicting lifestyles and emergence of pathogens.</title>
        <authorList>
            <person name="Haridas S."/>
            <person name="Albert R."/>
            <person name="Binder M."/>
            <person name="Bloem J."/>
            <person name="Labutti K."/>
            <person name="Salamov A."/>
            <person name="Andreopoulos B."/>
            <person name="Baker S."/>
            <person name="Barry K."/>
            <person name="Bills G."/>
            <person name="Bluhm B."/>
            <person name="Cannon C."/>
            <person name="Castanera R."/>
            <person name="Culley D."/>
            <person name="Daum C."/>
            <person name="Ezra D."/>
            <person name="Gonzalez J."/>
            <person name="Henrissat B."/>
            <person name="Kuo A."/>
            <person name="Liang C."/>
            <person name="Lipzen A."/>
            <person name="Lutzoni F."/>
            <person name="Magnuson J."/>
            <person name="Mondo S."/>
            <person name="Nolan M."/>
            <person name="Ohm R."/>
            <person name="Pangilinan J."/>
            <person name="Park H.-J."/>
            <person name="Ramirez L."/>
            <person name="Alfaro M."/>
            <person name="Sun H."/>
            <person name="Tritt A."/>
            <person name="Yoshinaga Y."/>
            <person name="Zwiers L.-H."/>
            <person name="Turgeon B."/>
            <person name="Goodwin S."/>
            <person name="Spatafora J."/>
            <person name="Crous P."/>
            <person name="Grigoriev I."/>
        </authorList>
    </citation>
    <scope>NUCLEOTIDE SEQUENCE</scope>
    <source>
        <strain evidence="2">CBS 115976</strain>
    </source>
</reference>
<keyword evidence="1" id="KW-0732">Signal</keyword>
<keyword evidence="3" id="KW-1185">Reference proteome</keyword>
<feature type="chain" id="PRO_5025374991" description="Extracellular membrane protein CFEM domain-containing protein" evidence="1">
    <location>
        <begin position="19"/>
        <end position="187"/>
    </location>
</feature>
<dbReference type="OrthoDB" id="3945120at2759"/>
<protein>
    <recommendedName>
        <fullName evidence="4">Extracellular membrane protein CFEM domain-containing protein</fullName>
    </recommendedName>
</protein>
<feature type="signal peptide" evidence="1">
    <location>
        <begin position="1"/>
        <end position="18"/>
    </location>
</feature>
<evidence type="ECO:0008006" key="4">
    <source>
        <dbReference type="Google" id="ProtNLM"/>
    </source>
</evidence>
<organism evidence="2 3">
    <name type="scientific">Microthyrium microscopicum</name>
    <dbReference type="NCBI Taxonomy" id="703497"/>
    <lineage>
        <taxon>Eukaryota</taxon>
        <taxon>Fungi</taxon>
        <taxon>Dikarya</taxon>
        <taxon>Ascomycota</taxon>
        <taxon>Pezizomycotina</taxon>
        <taxon>Dothideomycetes</taxon>
        <taxon>Dothideomycetes incertae sedis</taxon>
        <taxon>Microthyriales</taxon>
        <taxon>Microthyriaceae</taxon>
        <taxon>Microthyrium</taxon>
    </lineage>
</organism>
<dbReference type="Proteomes" id="UP000799302">
    <property type="component" value="Unassembled WGS sequence"/>
</dbReference>
<dbReference type="AlphaFoldDB" id="A0A6A6UEH2"/>
<dbReference type="EMBL" id="MU004234">
    <property type="protein sequence ID" value="KAF2670200.1"/>
    <property type="molecule type" value="Genomic_DNA"/>
</dbReference>
<proteinExistence type="predicted"/>
<accession>A0A6A6UEH2</accession>
<sequence>MKLVPLLLFLASSSTVLAQKGNCDCTGDPRLPVCWDERLGPKPLCQCFNNVEDVCWRLSGKTCAEPSPYVCDKLGPNGKPTLRTSIDRATAESTFLPASGKSGAGGLNCVDLGYCYRPTKAKTTLTLTLPDGTAIVTVPVGLPTDALPTLGVLPTKSDTDPVIVFTPEAMARRTVKQHEMPVTMMPL</sequence>